<comment type="caution">
    <text evidence="2">The sequence shown here is derived from an EMBL/GenBank/DDBJ whole genome shotgun (WGS) entry which is preliminary data.</text>
</comment>
<dbReference type="EMBL" id="BMMW01000008">
    <property type="protein sequence ID" value="GGK69685.1"/>
    <property type="molecule type" value="Genomic_DNA"/>
</dbReference>
<feature type="domain" description="HTH cro/C1-type" evidence="1">
    <location>
        <begin position="9"/>
        <end position="63"/>
    </location>
</feature>
<reference evidence="2" key="2">
    <citation type="submission" date="2020-09" db="EMBL/GenBank/DDBJ databases">
        <authorList>
            <person name="Sun Q."/>
            <person name="Zhou Y."/>
        </authorList>
    </citation>
    <scope>NUCLEOTIDE SEQUENCE</scope>
    <source>
        <strain evidence="2">CGMCC 4.7278</strain>
    </source>
</reference>
<proteinExistence type="predicted"/>
<organism evidence="2 3">
    <name type="scientific">Nocardia camponoti</name>
    <dbReference type="NCBI Taxonomy" id="1616106"/>
    <lineage>
        <taxon>Bacteria</taxon>
        <taxon>Bacillati</taxon>
        <taxon>Actinomycetota</taxon>
        <taxon>Actinomycetes</taxon>
        <taxon>Mycobacteriales</taxon>
        <taxon>Nocardiaceae</taxon>
        <taxon>Nocardia</taxon>
    </lineage>
</organism>
<accession>A0A917QV52</accession>
<dbReference type="InterPro" id="IPR010982">
    <property type="entry name" value="Lambda_DNA-bd_dom_sf"/>
</dbReference>
<dbReference type="RefSeq" id="WP_188831286.1">
    <property type="nucleotide sequence ID" value="NZ_BMMW01000008.1"/>
</dbReference>
<gene>
    <name evidence="2" type="ORF">GCM10011591_47290</name>
</gene>
<dbReference type="InterPro" id="IPR001387">
    <property type="entry name" value="Cro/C1-type_HTH"/>
</dbReference>
<dbReference type="PROSITE" id="PS50943">
    <property type="entry name" value="HTH_CROC1"/>
    <property type="match status" value="1"/>
</dbReference>
<evidence type="ECO:0000313" key="3">
    <source>
        <dbReference type="Proteomes" id="UP000612956"/>
    </source>
</evidence>
<dbReference type="AlphaFoldDB" id="A0A917QV52"/>
<evidence type="ECO:0000313" key="2">
    <source>
        <dbReference type="EMBL" id="GGK69685.1"/>
    </source>
</evidence>
<reference evidence="2" key="1">
    <citation type="journal article" date="2014" name="Int. J. Syst. Evol. Microbiol.">
        <title>Complete genome sequence of Corynebacterium casei LMG S-19264T (=DSM 44701T), isolated from a smear-ripened cheese.</title>
        <authorList>
            <consortium name="US DOE Joint Genome Institute (JGI-PGF)"/>
            <person name="Walter F."/>
            <person name="Albersmeier A."/>
            <person name="Kalinowski J."/>
            <person name="Ruckert C."/>
        </authorList>
    </citation>
    <scope>NUCLEOTIDE SEQUENCE</scope>
    <source>
        <strain evidence="2">CGMCC 4.7278</strain>
    </source>
</reference>
<dbReference type="SUPFAM" id="SSF47413">
    <property type="entry name" value="lambda repressor-like DNA-binding domains"/>
    <property type="match status" value="1"/>
</dbReference>
<dbReference type="SMART" id="SM00530">
    <property type="entry name" value="HTH_XRE"/>
    <property type="match status" value="1"/>
</dbReference>
<dbReference type="Proteomes" id="UP000612956">
    <property type="component" value="Unassembled WGS sequence"/>
</dbReference>
<keyword evidence="3" id="KW-1185">Reference proteome</keyword>
<protein>
    <recommendedName>
        <fullName evidence="1">HTH cro/C1-type domain-containing protein</fullName>
    </recommendedName>
</protein>
<evidence type="ECO:0000259" key="1">
    <source>
        <dbReference type="PROSITE" id="PS50943"/>
    </source>
</evidence>
<sequence length="223" mass="23790">MNTGTGKVISERRRLLGLSQPALATAIGVSSRQITRYEAEEQSPTLPVAVRLADALGISIAELAGLVDTRVDLAGQWWAAWQKQTNGEGDGDNVEIASVRIRHEGDHLLLDAGSADCDDAEPDTEAGVVSREPALGFRGEMRVHDGDAVTGWVRGLDLAWPVGSIYYSLHPQGAHAVGSWATSAGPDGVARGWSALARERADAEKLLIELVRTNGYVESWPGD</sequence>
<name>A0A917QV52_9NOCA</name>
<dbReference type="CDD" id="cd00093">
    <property type="entry name" value="HTH_XRE"/>
    <property type="match status" value="1"/>
</dbReference>
<dbReference type="GO" id="GO:0003677">
    <property type="term" value="F:DNA binding"/>
    <property type="evidence" value="ECO:0007669"/>
    <property type="project" value="InterPro"/>
</dbReference>
<dbReference type="Pfam" id="PF01381">
    <property type="entry name" value="HTH_3"/>
    <property type="match status" value="1"/>
</dbReference>
<dbReference type="Gene3D" id="1.10.260.40">
    <property type="entry name" value="lambda repressor-like DNA-binding domains"/>
    <property type="match status" value="1"/>
</dbReference>